<organism evidence="1 2">
    <name type="scientific">Pseudooceanicola nitratireducens</name>
    <dbReference type="NCBI Taxonomy" id="517719"/>
    <lineage>
        <taxon>Bacteria</taxon>
        <taxon>Pseudomonadati</taxon>
        <taxon>Pseudomonadota</taxon>
        <taxon>Alphaproteobacteria</taxon>
        <taxon>Rhodobacterales</taxon>
        <taxon>Paracoccaceae</taxon>
        <taxon>Pseudooceanicola</taxon>
    </lineage>
</organism>
<gene>
    <name evidence="1" type="ORF">SAMN05421762_1184</name>
</gene>
<proteinExistence type="predicted"/>
<accession>A0A1I1JT26</accession>
<reference evidence="1 2" key="1">
    <citation type="submission" date="2016-10" db="EMBL/GenBank/DDBJ databases">
        <authorList>
            <person name="de Groot N.N."/>
        </authorList>
    </citation>
    <scope>NUCLEOTIDE SEQUENCE [LARGE SCALE GENOMIC DNA]</scope>
    <source>
        <strain evidence="1 2">DSM 29619</strain>
    </source>
</reference>
<dbReference type="OrthoDB" id="8442627at2"/>
<evidence type="ECO:0000313" key="2">
    <source>
        <dbReference type="Proteomes" id="UP000231644"/>
    </source>
</evidence>
<sequence length="173" mass="19159">MFDHKTEETAHWADDIQRGDIVLFRFPVRNSQAADGLPVARPCLVMEVDGEGENQRLVLAYGTSRIAATNTGYDIAVKGVELRAAGMTRPTRFIGARLLSVSPNHSGLMTGDLGTPLVGRLTGKSLDRMHWVRGRLHAEHDIAAERRRENTPRTVMVEHRARRMATPGRPKAA</sequence>
<evidence type="ECO:0000313" key="1">
    <source>
        <dbReference type="EMBL" id="SFC51797.1"/>
    </source>
</evidence>
<dbReference type="AlphaFoldDB" id="A0A1I1JT26"/>
<dbReference type="EMBL" id="FOLX01000001">
    <property type="protein sequence ID" value="SFC51797.1"/>
    <property type="molecule type" value="Genomic_DNA"/>
</dbReference>
<dbReference type="Proteomes" id="UP000231644">
    <property type="component" value="Unassembled WGS sequence"/>
</dbReference>
<protein>
    <recommendedName>
        <fullName evidence="3">PemK-like, MazF-like toxin of type II toxin-antitoxin system</fullName>
    </recommendedName>
</protein>
<name>A0A1I1JT26_9RHOB</name>
<dbReference type="RefSeq" id="WP_093452832.1">
    <property type="nucleotide sequence ID" value="NZ_FNZG01000003.1"/>
</dbReference>
<keyword evidence="2" id="KW-1185">Reference proteome</keyword>
<dbReference type="STRING" id="517719.SAMN05421762_1184"/>
<evidence type="ECO:0008006" key="3">
    <source>
        <dbReference type="Google" id="ProtNLM"/>
    </source>
</evidence>